<dbReference type="CDD" id="cd03241">
    <property type="entry name" value="ABC_RecN"/>
    <property type="match status" value="2"/>
</dbReference>
<feature type="coiled-coil region" evidence="10">
    <location>
        <begin position="158"/>
        <end position="185"/>
    </location>
</feature>
<gene>
    <name evidence="12" type="primary">recN</name>
    <name evidence="12" type="ORF">ENN51_07100</name>
</gene>
<feature type="domain" description="AAA+ ATPase" evidence="11">
    <location>
        <begin position="21"/>
        <end position="511"/>
    </location>
</feature>
<comment type="caution">
    <text evidence="12">The sequence shown here is derived from an EMBL/GenBank/DDBJ whole genome shotgun (WGS) entry which is preliminary data.</text>
</comment>
<keyword evidence="6" id="KW-0067">ATP-binding</keyword>
<dbReference type="Gene3D" id="3.40.50.300">
    <property type="entry name" value="P-loop containing nucleotide triphosphate hydrolases"/>
    <property type="match status" value="2"/>
</dbReference>
<dbReference type="NCBIfam" id="NF008121">
    <property type="entry name" value="PRK10869.1"/>
    <property type="match status" value="1"/>
</dbReference>
<dbReference type="FunFam" id="3.40.50.300:FF:000319">
    <property type="entry name" value="DNA repair protein RecN"/>
    <property type="match status" value="1"/>
</dbReference>
<sequence length="560" mass="61797">MLAQLRVRNYALIDDLEVEFGPGLTVLTGETGAGKSIIVGALSLALGERHDATMLRTGADHCTIEARFTGVNRLAEDCRAQGIELDEEELIVRRRAGADGRSSAWLNDAAVTVGTLRRVGDRLVDLHGQHQHQLLLDPQAQLSILDASARLEATRTRYRAGYEELRAAEAELAALETEAAARRQRQDLTAFQARELTEAAVVAGEADALRREQELLASVERRHRLVRELGEMLSERDGSAVELASTIADRVAELAKLDPALTDDVEPTRTARVLLDELWRKISRYQDSIEFAPERADEVNARLFLLEKLERKYAVAADELPALAEKLTGELAAAELDESRAEKLRRDIESRRRTLLDAATDITRRRRSAGTELSRRVGTEFRALGLENARLEVVVDGPKRPSASDLGPDGIDTVEFRFSANPGEELKPLRRVASGGELSRIMLALKSTLARVALVPVMIFDEIDAGIGGRVAEAVGRRLARLGRTQQVICITHLPQLARCADHHFLIEKTTSRGRTRTGLCRLEGDDRVRELARMTAGAKVTETTLAHARELLTEKGKID</sequence>
<accession>A0A7V0T6D8</accession>
<evidence type="ECO:0000313" key="12">
    <source>
        <dbReference type="EMBL" id="HDR00030.1"/>
    </source>
</evidence>
<dbReference type="NCBIfam" id="TIGR00634">
    <property type="entry name" value="recN"/>
    <property type="match status" value="1"/>
</dbReference>
<dbReference type="GO" id="GO:0005524">
    <property type="term" value="F:ATP binding"/>
    <property type="evidence" value="ECO:0007669"/>
    <property type="project" value="UniProtKB-KW"/>
</dbReference>
<keyword evidence="5 9" id="KW-0227">DNA damage</keyword>
<evidence type="ECO:0000256" key="10">
    <source>
        <dbReference type="SAM" id="Coils"/>
    </source>
</evidence>
<name>A0A7V0T6D8_UNCW3</name>
<evidence type="ECO:0000256" key="2">
    <source>
        <dbReference type="ARBA" id="ARBA00009441"/>
    </source>
</evidence>
<dbReference type="Proteomes" id="UP000885672">
    <property type="component" value="Unassembled WGS sequence"/>
</dbReference>
<keyword evidence="4" id="KW-0547">Nucleotide-binding</keyword>
<protein>
    <recommendedName>
        <fullName evidence="3 9">DNA repair protein RecN</fullName>
    </recommendedName>
    <alternativeName>
        <fullName evidence="8 9">Recombination protein N</fullName>
    </alternativeName>
</protein>
<keyword evidence="10" id="KW-0175">Coiled coil</keyword>
<organism evidence="12">
    <name type="scientific">candidate division WOR-3 bacterium</name>
    <dbReference type="NCBI Taxonomy" id="2052148"/>
    <lineage>
        <taxon>Bacteria</taxon>
        <taxon>Bacteria division WOR-3</taxon>
    </lineage>
</organism>
<evidence type="ECO:0000256" key="9">
    <source>
        <dbReference type="PIRNR" id="PIRNR003128"/>
    </source>
</evidence>
<evidence type="ECO:0000256" key="5">
    <source>
        <dbReference type="ARBA" id="ARBA00022763"/>
    </source>
</evidence>
<evidence type="ECO:0000256" key="3">
    <source>
        <dbReference type="ARBA" id="ARBA00021315"/>
    </source>
</evidence>
<reference evidence="12" key="1">
    <citation type="journal article" date="2020" name="mSystems">
        <title>Genome- and Community-Level Interaction Insights into Carbon Utilization and Element Cycling Functions of Hydrothermarchaeota in Hydrothermal Sediment.</title>
        <authorList>
            <person name="Zhou Z."/>
            <person name="Liu Y."/>
            <person name="Xu W."/>
            <person name="Pan J."/>
            <person name="Luo Z.H."/>
            <person name="Li M."/>
        </authorList>
    </citation>
    <scope>NUCLEOTIDE SEQUENCE [LARGE SCALE GENOMIC DNA]</scope>
    <source>
        <strain evidence="12">SpSt-1182</strain>
    </source>
</reference>
<evidence type="ECO:0000259" key="11">
    <source>
        <dbReference type="SMART" id="SM00382"/>
    </source>
</evidence>
<evidence type="ECO:0000256" key="8">
    <source>
        <dbReference type="ARBA" id="ARBA00033408"/>
    </source>
</evidence>
<dbReference type="InterPro" id="IPR003593">
    <property type="entry name" value="AAA+_ATPase"/>
</dbReference>
<feature type="coiled-coil region" evidence="10">
    <location>
        <begin position="306"/>
        <end position="344"/>
    </location>
</feature>
<evidence type="ECO:0000256" key="4">
    <source>
        <dbReference type="ARBA" id="ARBA00022741"/>
    </source>
</evidence>
<dbReference type="FunFam" id="3.40.50.300:FF:000356">
    <property type="entry name" value="DNA repair protein RecN"/>
    <property type="match status" value="1"/>
</dbReference>
<dbReference type="SUPFAM" id="SSF52540">
    <property type="entry name" value="P-loop containing nucleoside triphosphate hydrolases"/>
    <property type="match status" value="1"/>
</dbReference>
<keyword evidence="7 9" id="KW-0234">DNA repair</keyword>
<dbReference type="PANTHER" id="PTHR11059:SF0">
    <property type="entry name" value="DNA REPAIR PROTEIN RECN"/>
    <property type="match status" value="1"/>
</dbReference>
<dbReference type="AlphaFoldDB" id="A0A7V0T6D8"/>
<comment type="function">
    <text evidence="1 9">May be involved in recombinational repair of damaged DNA.</text>
</comment>
<dbReference type="GO" id="GO:0006281">
    <property type="term" value="P:DNA repair"/>
    <property type="evidence" value="ECO:0007669"/>
    <property type="project" value="UniProtKB-KW"/>
</dbReference>
<evidence type="ECO:0000256" key="7">
    <source>
        <dbReference type="ARBA" id="ARBA00023204"/>
    </source>
</evidence>
<evidence type="ECO:0000256" key="1">
    <source>
        <dbReference type="ARBA" id="ARBA00003618"/>
    </source>
</evidence>
<dbReference type="GO" id="GO:0009432">
    <property type="term" value="P:SOS response"/>
    <property type="evidence" value="ECO:0007669"/>
    <property type="project" value="TreeGrafter"/>
</dbReference>
<dbReference type="InterPro" id="IPR027417">
    <property type="entry name" value="P-loop_NTPase"/>
</dbReference>
<proteinExistence type="inferred from homology"/>
<dbReference type="EMBL" id="DSBX01000264">
    <property type="protein sequence ID" value="HDR00030.1"/>
    <property type="molecule type" value="Genomic_DNA"/>
</dbReference>
<dbReference type="InterPro" id="IPR004604">
    <property type="entry name" value="DNA_recomb/repair_RecN"/>
</dbReference>
<comment type="similarity">
    <text evidence="2 9">Belongs to the RecN family.</text>
</comment>
<dbReference type="SMART" id="SM00382">
    <property type="entry name" value="AAA"/>
    <property type="match status" value="1"/>
</dbReference>
<dbReference type="GO" id="GO:0043590">
    <property type="term" value="C:bacterial nucleoid"/>
    <property type="evidence" value="ECO:0007669"/>
    <property type="project" value="TreeGrafter"/>
</dbReference>
<dbReference type="GO" id="GO:0006310">
    <property type="term" value="P:DNA recombination"/>
    <property type="evidence" value="ECO:0007669"/>
    <property type="project" value="InterPro"/>
</dbReference>
<dbReference type="PIRSF" id="PIRSF003128">
    <property type="entry name" value="RecN"/>
    <property type="match status" value="1"/>
</dbReference>
<dbReference type="PANTHER" id="PTHR11059">
    <property type="entry name" value="DNA REPAIR PROTEIN RECN"/>
    <property type="match status" value="1"/>
</dbReference>
<evidence type="ECO:0000256" key="6">
    <source>
        <dbReference type="ARBA" id="ARBA00022840"/>
    </source>
</evidence>
<dbReference type="Pfam" id="PF02463">
    <property type="entry name" value="SMC_N"/>
    <property type="match status" value="1"/>
</dbReference>
<dbReference type="InterPro" id="IPR003395">
    <property type="entry name" value="RecF/RecN/SMC_N"/>
</dbReference>